<dbReference type="Proteomes" id="UP000221080">
    <property type="component" value="Chromosome 19"/>
</dbReference>
<dbReference type="RefSeq" id="XP_017349213.1">
    <property type="nucleotide sequence ID" value="XM_017493724.3"/>
</dbReference>
<dbReference type="GeneID" id="108279460"/>
<protein>
    <submittedName>
        <fullName evidence="4">Overexpressed in colon carcinoma 1 protein homolog</fullName>
    </submittedName>
</protein>
<sequence>MGCGNSSVASTAGGQPEAAKGETEDASPDDEKRKNYGGVYVGLPADLSNFFFYNRLMMILSLAHLQDSLIMTCDVS</sequence>
<gene>
    <name evidence="4" type="primary">si:dkey-261e22.4</name>
</gene>
<comment type="similarity">
    <text evidence="1">Belongs to the OCC1 family.</text>
</comment>
<reference evidence="4" key="2">
    <citation type="submission" date="2025-08" db="UniProtKB">
        <authorList>
            <consortium name="RefSeq"/>
        </authorList>
    </citation>
    <scope>IDENTIFICATION</scope>
    <source>
        <tissue evidence="4">Blood</tissue>
    </source>
</reference>
<dbReference type="InterPro" id="IPR029133">
    <property type="entry name" value="OCC1"/>
</dbReference>
<dbReference type="PANTHER" id="PTHR38502">
    <property type="entry name" value="OVEREXPRESSED IN COLON CARCINOMA 1 PROTEIN"/>
    <property type="match status" value="1"/>
</dbReference>
<feature type="compositionally biased region" description="Polar residues" evidence="2">
    <location>
        <begin position="1"/>
        <end position="13"/>
    </location>
</feature>
<feature type="compositionally biased region" description="Basic and acidic residues" evidence="2">
    <location>
        <begin position="19"/>
        <end position="34"/>
    </location>
</feature>
<proteinExistence type="inferred from homology"/>
<evidence type="ECO:0000313" key="3">
    <source>
        <dbReference type="Proteomes" id="UP000221080"/>
    </source>
</evidence>
<dbReference type="OrthoDB" id="8909183at2759"/>
<evidence type="ECO:0000256" key="1">
    <source>
        <dbReference type="ARBA" id="ARBA00005237"/>
    </source>
</evidence>
<dbReference type="AlphaFoldDB" id="A0A2D0T2S1"/>
<keyword evidence="3" id="KW-1185">Reference proteome</keyword>
<dbReference type="KEGG" id="ipu:108279460"/>
<reference evidence="3" key="1">
    <citation type="journal article" date="2016" name="Nat. Commun.">
        <title>The channel catfish genome sequence provides insights into the evolution of scale formation in teleosts.</title>
        <authorList>
            <person name="Liu Z."/>
            <person name="Liu S."/>
            <person name="Yao J."/>
            <person name="Bao L."/>
            <person name="Zhang J."/>
            <person name="Li Y."/>
            <person name="Jiang C."/>
            <person name="Sun L."/>
            <person name="Wang R."/>
            <person name="Zhang Y."/>
            <person name="Zhou T."/>
            <person name="Zeng Q."/>
            <person name="Fu Q."/>
            <person name="Gao S."/>
            <person name="Li N."/>
            <person name="Koren S."/>
            <person name="Jiang Y."/>
            <person name="Zimin A."/>
            <person name="Xu P."/>
            <person name="Phillippy A.M."/>
            <person name="Geng X."/>
            <person name="Song L."/>
            <person name="Sun F."/>
            <person name="Li C."/>
            <person name="Wang X."/>
            <person name="Chen A."/>
            <person name="Jin Y."/>
            <person name="Yuan Z."/>
            <person name="Yang Y."/>
            <person name="Tan S."/>
            <person name="Peatman E."/>
            <person name="Lu J."/>
            <person name="Qin Z."/>
            <person name="Dunham R."/>
            <person name="Li Z."/>
            <person name="Sonstegard T."/>
            <person name="Feng J."/>
            <person name="Danzmann R.G."/>
            <person name="Schroeder S."/>
            <person name="Scheffler B."/>
            <person name="Duke M.V."/>
            <person name="Ballard L."/>
            <person name="Kucuktas H."/>
            <person name="Kaltenboeck L."/>
            <person name="Liu H."/>
            <person name="Armbruster J."/>
            <person name="Xie Y."/>
            <person name="Kirby M.L."/>
            <person name="Tian Y."/>
            <person name="Flanagan M.E."/>
            <person name="Mu W."/>
            <person name="Waldbieser G.C."/>
        </authorList>
    </citation>
    <scope>NUCLEOTIDE SEQUENCE [LARGE SCALE GENOMIC DNA]</scope>
    <source>
        <strain evidence="3">SDA103</strain>
    </source>
</reference>
<dbReference type="PANTHER" id="PTHR38502:SF1">
    <property type="entry name" value="OVEREXPRESSED IN COLON CARCINOMA 1 PROTEIN"/>
    <property type="match status" value="1"/>
</dbReference>
<accession>A0A2D0T2S1</accession>
<feature type="region of interest" description="Disordered" evidence="2">
    <location>
        <begin position="1"/>
        <end position="34"/>
    </location>
</feature>
<evidence type="ECO:0000313" key="4">
    <source>
        <dbReference type="RefSeq" id="XP_017349213.1"/>
    </source>
</evidence>
<evidence type="ECO:0000256" key="2">
    <source>
        <dbReference type="SAM" id="MobiDB-lite"/>
    </source>
</evidence>
<organism evidence="3 4">
    <name type="scientific">Ictalurus punctatus</name>
    <name type="common">Channel catfish</name>
    <name type="synonym">Silurus punctatus</name>
    <dbReference type="NCBI Taxonomy" id="7998"/>
    <lineage>
        <taxon>Eukaryota</taxon>
        <taxon>Metazoa</taxon>
        <taxon>Chordata</taxon>
        <taxon>Craniata</taxon>
        <taxon>Vertebrata</taxon>
        <taxon>Euteleostomi</taxon>
        <taxon>Actinopterygii</taxon>
        <taxon>Neopterygii</taxon>
        <taxon>Teleostei</taxon>
        <taxon>Ostariophysi</taxon>
        <taxon>Siluriformes</taxon>
        <taxon>Ictaluridae</taxon>
        <taxon>Ictalurus</taxon>
    </lineage>
</organism>
<name>A0A2D0T2S1_ICTPU</name>
<dbReference type="Pfam" id="PF15506">
    <property type="entry name" value="OCC1"/>
    <property type="match status" value="1"/>
</dbReference>